<dbReference type="AlphaFoldDB" id="A0A813DGG3"/>
<accession>A0A813DGG3</accession>
<keyword evidence="3" id="KW-1185">Reference proteome</keyword>
<dbReference type="Proteomes" id="UP000654075">
    <property type="component" value="Unassembled WGS sequence"/>
</dbReference>
<keyword evidence="1" id="KW-1133">Transmembrane helix</keyword>
<feature type="transmembrane region" description="Helical" evidence="1">
    <location>
        <begin position="114"/>
        <end position="138"/>
    </location>
</feature>
<sequence>MTGGRATGCADEQTSRRAMRIDASAQERQKQMLQVLPAVPGCVMSPPAAAVGAKDHVKLSVSIPPSANPATLWVSSRGVPAAPGRRRDSFAAMSMDGSEPPGHARSSHGATVPVLLVAFVCLLAAAAGSLVAGFHLLIKYSGCPLGVNGCDKAHGLEDKAFKLLKLIDS</sequence>
<dbReference type="EMBL" id="CAJNNV010002735">
    <property type="protein sequence ID" value="CAE8587729.1"/>
    <property type="molecule type" value="Genomic_DNA"/>
</dbReference>
<proteinExistence type="predicted"/>
<name>A0A813DGG3_POLGL</name>
<evidence type="ECO:0000313" key="3">
    <source>
        <dbReference type="Proteomes" id="UP000654075"/>
    </source>
</evidence>
<evidence type="ECO:0000313" key="2">
    <source>
        <dbReference type="EMBL" id="CAE8587729.1"/>
    </source>
</evidence>
<organism evidence="2 3">
    <name type="scientific">Polarella glacialis</name>
    <name type="common">Dinoflagellate</name>
    <dbReference type="NCBI Taxonomy" id="89957"/>
    <lineage>
        <taxon>Eukaryota</taxon>
        <taxon>Sar</taxon>
        <taxon>Alveolata</taxon>
        <taxon>Dinophyceae</taxon>
        <taxon>Suessiales</taxon>
        <taxon>Suessiaceae</taxon>
        <taxon>Polarella</taxon>
    </lineage>
</organism>
<reference evidence="2" key="1">
    <citation type="submission" date="2021-02" db="EMBL/GenBank/DDBJ databases">
        <authorList>
            <person name="Dougan E. K."/>
            <person name="Rhodes N."/>
            <person name="Thang M."/>
            <person name="Chan C."/>
        </authorList>
    </citation>
    <scope>NUCLEOTIDE SEQUENCE</scope>
</reference>
<protein>
    <submittedName>
        <fullName evidence="2">Uncharacterized protein</fullName>
    </submittedName>
</protein>
<comment type="caution">
    <text evidence="2">The sequence shown here is derived from an EMBL/GenBank/DDBJ whole genome shotgun (WGS) entry which is preliminary data.</text>
</comment>
<evidence type="ECO:0000256" key="1">
    <source>
        <dbReference type="SAM" id="Phobius"/>
    </source>
</evidence>
<feature type="non-terminal residue" evidence="2">
    <location>
        <position position="169"/>
    </location>
</feature>
<keyword evidence="1" id="KW-0472">Membrane</keyword>
<keyword evidence="1" id="KW-0812">Transmembrane</keyword>
<gene>
    <name evidence="2" type="ORF">PGLA1383_LOCUS6560</name>
</gene>